<dbReference type="FunFam" id="1.10.510.10:FF:000074">
    <property type="entry name" value="G protein-coupled receptor kinase"/>
    <property type="match status" value="1"/>
</dbReference>
<evidence type="ECO:0000256" key="9">
    <source>
        <dbReference type="RuleBase" id="RU000308"/>
    </source>
</evidence>
<dbReference type="SMART" id="SM00220">
    <property type="entry name" value="S_TKc"/>
    <property type="match status" value="1"/>
</dbReference>
<keyword evidence="14" id="KW-1185">Reference proteome</keyword>
<feature type="region of interest" description="Disordered" evidence="10">
    <location>
        <begin position="54"/>
        <end position="79"/>
    </location>
</feature>
<dbReference type="InterPro" id="IPR011009">
    <property type="entry name" value="Kinase-like_dom_sf"/>
</dbReference>
<proteinExistence type="inferred from homology"/>
<evidence type="ECO:0000256" key="5">
    <source>
        <dbReference type="ARBA" id="ARBA00022741"/>
    </source>
</evidence>
<protein>
    <recommendedName>
        <fullName evidence="9">G protein-coupled receptor kinase</fullName>
        <ecNumber evidence="9">2.7.11.-</ecNumber>
    </recommendedName>
</protein>
<name>A0A8C3CBB1_CAIMO</name>
<keyword evidence="7 9" id="KW-0067">ATP-binding</keyword>
<keyword evidence="3" id="KW-0597">Phosphoprotein</keyword>
<dbReference type="Pfam" id="PF00069">
    <property type="entry name" value="Pkinase"/>
    <property type="match status" value="1"/>
</dbReference>
<evidence type="ECO:0000256" key="4">
    <source>
        <dbReference type="ARBA" id="ARBA00022679"/>
    </source>
</evidence>
<dbReference type="InterPro" id="IPR008271">
    <property type="entry name" value="Ser/Thr_kinase_AS"/>
</dbReference>
<reference evidence="13" key="1">
    <citation type="submission" date="2025-08" db="UniProtKB">
        <authorList>
            <consortium name="Ensembl"/>
        </authorList>
    </citation>
    <scope>IDENTIFICATION</scope>
</reference>
<keyword evidence="4 9" id="KW-0808">Transferase</keyword>
<keyword evidence="6 9" id="KW-0418">Kinase</keyword>
<evidence type="ECO:0000256" key="1">
    <source>
        <dbReference type="ARBA" id="ARBA00009793"/>
    </source>
</evidence>
<keyword evidence="5 9" id="KW-0547">Nucleotide-binding</keyword>
<evidence type="ECO:0000256" key="6">
    <source>
        <dbReference type="ARBA" id="ARBA00022777"/>
    </source>
</evidence>
<dbReference type="SUPFAM" id="SSF56112">
    <property type="entry name" value="Protein kinase-like (PK-like)"/>
    <property type="match status" value="1"/>
</dbReference>
<dbReference type="PROSITE" id="PS00108">
    <property type="entry name" value="PROTEIN_KINASE_ST"/>
    <property type="match status" value="1"/>
</dbReference>
<evidence type="ECO:0000259" key="11">
    <source>
        <dbReference type="PROSITE" id="PS50011"/>
    </source>
</evidence>
<comment type="similarity">
    <text evidence="1 9">Belongs to the protein kinase superfamily. AGC Ser/Thr protein kinase family. GPRK subfamily.</text>
</comment>
<dbReference type="Gene3D" id="1.10.510.10">
    <property type="entry name" value="Transferase(Phosphotransferase) domain 1"/>
    <property type="match status" value="1"/>
</dbReference>
<dbReference type="Pfam" id="PF00615">
    <property type="entry name" value="RGS"/>
    <property type="match status" value="1"/>
</dbReference>
<evidence type="ECO:0000256" key="10">
    <source>
        <dbReference type="SAM" id="MobiDB-lite"/>
    </source>
</evidence>
<dbReference type="InterPro" id="IPR000239">
    <property type="entry name" value="GPCR_kinase"/>
</dbReference>
<dbReference type="InterPro" id="IPR036305">
    <property type="entry name" value="RGS_sf"/>
</dbReference>
<dbReference type="Ensembl" id="ENSCMMT00000018190.1">
    <property type="protein sequence ID" value="ENSCMMP00000016540.1"/>
    <property type="gene ID" value="ENSCMMG00000010486.1"/>
</dbReference>
<dbReference type="PANTHER" id="PTHR24355:SF23">
    <property type="entry name" value="G PROTEIN-COUPLED RECEPTOR KINASE"/>
    <property type="match status" value="1"/>
</dbReference>
<dbReference type="GO" id="GO:0009966">
    <property type="term" value="P:regulation of signal transduction"/>
    <property type="evidence" value="ECO:0007669"/>
    <property type="project" value="TreeGrafter"/>
</dbReference>
<dbReference type="InterPro" id="IPR044926">
    <property type="entry name" value="RGS_subdomain_2"/>
</dbReference>
<feature type="compositionally biased region" description="Gly residues" evidence="10">
    <location>
        <begin position="56"/>
        <end position="74"/>
    </location>
</feature>
<keyword evidence="2 9" id="KW-0723">Serine/threonine-protein kinase</keyword>
<feature type="active site" description="Proton acceptor" evidence="8">
    <location>
        <position position="338"/>
    </location>
</feature>
<dbReference type="SMART" id="SM00315">
    <property type="entry name" value="RGS"/>
    <property type="match status" value="1"/>
</dbReference>
<dbReference type="Proteomes" id="UP000694556">
    <property type="component" value="Unassembled WGS sequence"/>
</dbReference>
<dbReference type="AlphaFoldDB" id="A0A8C3CBB1"/>
<dbReference type="PROSITE" id="PS50011">
    <property type="entry name" value="PROTEIN_KINASE_DOM"/>
    <property type="match status" value="1"/>
</dbReference>
<dbReference type="EC" id="2.7.11.-" evidence="9"/>
<evidence type="ECO:0000256" key="3">
    <source>
        <dbReference type="ARBA" id="ARBA00022553"/>
    </source>
</evidence>
<dbReference type="GO" id="GO:0007165">
    <property type="term" value="P:signal transduction"/>
    <property type="evidence" value="ECO:0007669"/>
    <property type="project" value="InterPro"/>
</dbReference>
<evidence type="ECO:0000313" key="13">
    <source>
        <dbReference type="Ensembl" id="ENSCMMP00000016540.1"/>
    </source>
</evidence>
<dbReference type="GO" id="GO:0004703">
    <property type="term" value="F:G protein-coupled receptor kinase activity"/>
    <property type="evidence" value="ECO:0007669"/>
    <property type="project" value="InterPro"/>
</dbReference>
<evidence type="ECO:0000256" key="2">
    <source>
        <dbReference type="ARBA" id="ARBA00022527"/>
    </source>
</evidence>
<accession>A0A8C3CBB1</accession>
<sequence>MDIGGLETVVANSAYVSARGGAGASGASSRDRRHRARLRLPHISQCEALRARLAGRGPGDGGAQGAAGQDGGAQDGAEETSFRWQCLEQPIGKRLFRQFLEATPGLAAAGALWAELEAFECCEEAERGAAAKALRGRFFSPGGAEHCGFLSAAAMAPPAGPSTPEDFGLARKELLAHLEATAWAPYRASPYFGRFTQFKWLEAQPVGAEAFADFRVLGKGGFGEVCACQRRATGKMYANKRLNKKRLKKRHGYEAAMVEKRILARVHSRFIVSLACAFQTKTDLCLVMTLMNGGDLRYHVYNVDEDNPGFPEPRAVFYTAQILLGLEHLHQHRIVYRDLKPENVLLDDRGHRDMGGPPLPPRHRGVPPVPPPGFMAPEVLRDEEYDWAVDYFTLGVTLFEMVEARGPFRRRGEKVENQEVTRRTLQDPPSFSERFSAAARAACEGLMAKDPGARLGFQAGSCAQLKAHPLFAAVSWGRLEAGLVPPPFVPDPRRVYAKDLGEVGAFSSVRGVELDGGDAALCDAFASGTVPVPWQEELIETGLFQELNVWGGPGQLPP</sequence>
<dbReference type="InterPro" id="IPR000719">
    <property type="entry name" value="Prot_kinase_dom"/>
</dbReference>
<reference evidence="13" key="2">
    <citation type="submission" date="2025-09" db="UniProtKB">
        <authorList>
            <consortium name="Ensembl"/>
        </authorList>
    </citation>
    <scope>IDENTIFICATION</scope>
</reference>
<feature type="domain" description="RGS" evidence="12">
    <location>
        <begin position="87"/>
        <end position="196"/>
    </location>
</feature>
<dbReference type="GO" id="GO:0005524">
    <property type="term" value="F:ATP binding"/>
    <property type="evidence" value="ECO:0007669"/>
    <property type="project" value="UniProtKB-KW"/>
</dbReference>
<dbReference type="PANTHER" id="PTHR24355">
    <property type="entry name" value="G PROTEIN-COUPLED RECEPTOR KINASE/RIBOSOMAL PROTEIN S6 KINASE"/>
    <property type="match status" value="1"/>
</dbReference>
<dbReference type="Gene3D" id="1.10.167.10">
    <property type="entry name" value="Regulator of G-protein Signalling 4, domain 2"/>
    <property type="match status" value="2"/>
</dbReference>
<organism evidence="13 14">
    <name type="scientific">Cairina moschata</name>
    <name type="common">Muscovy duck</name>
    <dbReference type="NCBI Taxonomy" id="8855"/>
    <lineage>
        <taxon>Eukaryota</taxon>
        <taxon>Metazoa</taxon>
        <taxon>Chordata</taxon>
        <taxon>Craniata</taxon>
        <taxon>Vertebrata</taxon>
        <taxon>Euteleostomi</taxon>
        <taxon>Archelosauria</taxon>
        <taxon>Archosauria</taxon>
        <taxon>Dinosauria</taxon>
        <taxon>Saurischia</taxon>
        <taxon>Theropoda</taxon>
        <taxon>Coelurosauria</taxon>
        <taxon>Aves</taxon>
        <taxon>Neognathae</taxon>
        <taxon>Galloanserae</taxon>
        <taxon>Anseriformes</taxon>
        <taxon>Anatidae</taxon>
        <taxon>Anatinae</taxon>
        <taxon>Cairina</taxon>
    </lineage>
</organism>
<dbReference type="InterPro" id="IPR016137">
    <property type="entry name" value="RGS"/>
</dbReference>
<dbReference type="SUPFAM" id="SSF48097">
    <property type="entry name" value="Regulator of G-protein signaling, RGS"/>
    <property type="match status" value="1"/>
</dbReference>
<feature type="domain" description="Protein kinase" evidence="11">
    <location>
        <begin position="211"/>
        <end position="471"/>
    </location>
</feature>
<evidence type="ECO:0000313" key="14">
    <source>
        <dbReference type="Proteomes" id="UP000694556"/>
    </source>
</evidence>
<dbReference type="PROSITE" id="PS50132">
    <property type="entry name" value="RGS"/>
    <property type="match status" value="1"/>
</dbReference>
<evidence type="ECO:0000256" key="7">
    <source>
        <dbReference type="ARBA" id="ARBA00022840"/>
    </source>
</evidence>
<dbReference type="GO" id="GO:0005737">
    <property type="term" value="C:cytoplasm"/>
    <property type="evidence" value="ECO:0007669"/>
    <property type="project" value="TreeGrafter"/>
</dbReference>
<dbReference type="PRINTS" id="PR00717">
    <property type="entry name" value="GPCRKINASE"/>
</dbReference>
<evidence type="ECO:0000256" key="8">
    <source>
        <dbReference type="PIRSR" id="PIRSR600239-51"/>
    </source>
</evidence>
<evidence type="ECO:0000259" key="12">
    <source>
        <dbReference type="PROSITE" id="PS50132"/>
    </source>
</evidence>
<dbReference type="Gene3D" id="3.30.200.20">
    <property type="entry name" value="Phosphorylase Kinase, domain 1"/>
    <property type="match status" value="1"/>
</dbReference>